<dbReference type="PANTHER" id="PTHR44167">
    <property type="entry name" value="OVARIAN-SPECIFIC SERINE/THREONINE-PROTEIN KINASE LOK-RELATED"/>
    <property type="match status" value="1"/>
</dbReference>
<dbReference type="PROSITE" id="PS00108">
    <property type="entry name" value="PROTEIN_KINASE_ST"/>
    <property type="match status" value="1"/>
</dbReference>
<gene>
    <name evidence="8" type="ORF">GUITHDRAFT_50958</name>
</gene>
<reference evidence="8 10" key="1">
    <citation type="journal article" date="2012" name="Nature">
        <title>Algal genomes reveal evolutionary mosaicism and the fate of nucleomorphs.</title>
        <authorList>
            <consortium name="DOE Joint Genome Institute"/>
            <person name="Curtis B.A."/>
            <person name="Tanifuji G."/>
            <person name="Burki F."/>
            <person name="Gruber A."/>
            <person name="Irimia M."/>
            <person name="Maruyama S."/>
            <person name="Arias M.C."/>
            <person name="Ball S.G."/>
            <person name="Gile G.H."/>
            <person name="Hirakawa Y."/>
            <person name="Hopkins J.F."/>
            <person name="Kuo A."/>
            <person name="Rensing S.A."/>
            <person name="Schmutz J."/>
            <person name="Symeonidi A."/>
            <person name="Elias M."/>
            <person name="Eveleigh R.J."/>
            <person name="Herman E.K."/>
            <person name="Klute M.J."/>
            <person name="Nakayama T."/>
            <person name="Obornik M."/>
            <person name="Reyes-Prieto A."/>
            <person name="Armbrust E.V."/>
            <person name="Aves S.J."/>
            <person name="Beiko R.G."/>
            <person name="Coutinho P."/>
            <person name="Dacks J.B."/>
            <person name="Durnford D.G."/>
            <person name="Fast N.M."/>
            <person name="Green B.R."/>
            <person name="Grisdale C.J."/>
            <person name="Hempel F."/>
            <person name="Henrissat B."/>
            <person name="Hoppner M.P."/>
            <person name="Ishida K."/>
            <person name="Kim E."/>
            <person name="Koreny L."/>
            <person name="Kroth P.G."/>
            <person name="Liu Y."/>
            <person name="Malik S.B."/>
            <person name="Maier U.G."/>
            <person name="McRose D."/>
            <person name="Mock T."/>
            <person name="Neilson J.A."/>
            <person name="Onodera N.T."/>
            <person name="Poole A.M."/>
            <person name="Pritham E.J."/>
            <person name="Richards T.A."/>
            <person name="Rocap G."/>
            <person name="Roy S.W."/>
            <person name="Sarai C."/>
            <person name="Schaack S."/>
            <person name="Shirato S."/>
            <person name="Slamovits C.H."/>
            <person name="Spencer D.F."/>
            <person name="Suzuki S."/>
            <person name="Worden A.Z."/>
            <person name="Zauner S."/>
            <person name="Barry K."/>
            <person name="Bell C."/>
            <person name="Bharti A.K."/>
            <person name="Crow J.A."/>
            <person name="Grimwood J."/>
            <person name="Kramer R."/>
            <person name="Lindquist E."/>
            <person name="Lucas S."/>
            <person name="Salamov A."/>
            <person name="McFadden G.I."/>
            <person name="Lane C.E."/>
            <person name="Keeling P.J."/>
            <person name="Gray M.W."/>
            <person name="Grigoriev I.V."/>
            <person name="Archibald J.M."/>
        </authorList>
    </citation>
    <scope>NUCLEOTIDE SEQUENCE</scope>
    <source>
        <strain evidence="8 10">CCMP2712</strain>
    </source>
</reference>
<keyword evidence="10" id="KW-1185">Reference proteome</keyword>
<proteinExistence type="predicted"/>
<dbReference type="GO" id="GO:0044773">
    <property type="term" value="P:mitotic DNA damage checkpoint signaling"/>
    <property type="evidence" value="ECO:0007669"/>
    <property type="project" value="TreeGrafter"/>
</dbReference>
<evidence type="ECO:0000256" key="5">
    <source>
        <dbReference type="ARBA" id="ARBA00022777"/>
    </source>
</evidence>
<dbReference type="GO" id="GO:0004674">
    <property type="term" value="F:protein serine/threonine kinase activity"/>
    <property type="evidence" value="ECO:0007669"/>
    <property type="project" value="UniProtKB-KW"/>
</dbReference>
<evidence type="ECO:0000256" key="4">
    <source>
        <dbReference type="ARBA" id="ARBA00022741"/>
    </source>
</evidence>
<feature type="domain" description="Protein kinase" evidence="7">
    <location>
        <begin position="1"/>
        <end position="80"/>
    </location>
</feature>
<dbReference type="GeneID" id="17287776"/>
<keyword evidence="5" id="KW-0418">Kinase</keyword>
<dbReference type="Gene3D" id="1.10.510.10">
    <property type="entry name" value="Transferase(Phosphotransferase) domain 1"/>
    <property type="match status" value="1"/>
</dbReference>
<dbReference type="RefSeq" id="XP_005818034.1">
    <property type="nucleotide sequence ID" value="XM_005817977.1"/>
</dbReference>
<dbReference type="OrthoDB" id="10020333at2759"/>
<dbReference type="PROSITE" id="PS50011">
    <property type="entry name" value="PROTEIN_KINASE_DOM"/>
    <property type="match status" value="1"/>
</dbReference>
<sequence>IIHRDVKLNNFLYDRRNKKYLLVDFGLAEKQMQNSGVKFERPVKRAGTRGYRAPEVLMGMQCQTTAVDVWAAGVVLLTLL</sequence>
<dbReference type="InterPro" id="IPR000719">
    <property type="entry name" value="Prot_kinase_dom"/>
</dbReference>
<dbReference type="EC" id="2.7.11.1" evidence="1"/>
<dbReference type="GO" id="GO:0005634">
    <property type="term" value="C:nucleus"/>
    <property type="evidence" value="ECO:0007669"/>
    <property type="project" value="TreeGrafter"/>
</dbReference>
<dbReference type="InterPro" id="IPR008271">
    <property type="entry name" value="Ser/Thr_kinase_AS"/>
</dbReference>
<organism evidence="8">
    <name type="scientific">Guillardia theta (strain CCMP2712)</name>
    <name type="common">Cryptophyte</name>
    <dbReference type="NCBI Taxonomy" id="905079"/>
    <lineage>
        <taxon>Eukaryota</taxon>
        <taxon>Cryptophyceae</taxon>
        <taxon>Pyrenomonadales</taxon>
        <taxon>Geminigeraceae</taxon>
        <taxon>Guillardia</taxon>
    </lineage>
</organism>
<dbReference type="Proteomes" id="UP000011087">
    <property type="component" value="Unassembled WGS sequence"/>
</dbReference>
<evidence type="ECO:0000256" key="2">
    <source>
        <dbReference type="ARBA" id="ARBA00022527"/>
    </source>
</evidence>
<dbReference type="KEGG" id="gtt:GUITHDRAFT_50958"/>
<evidence type="ECO:0000259" key="7">
    <source>
        <dbReference type="PROSITE" id="PS50011"/>
    </source>
</evidence>
<dbReference type="HOGENOM" id="CLU_2597443_0_0_1"/>
<dbReference type="STRING" id="905079.L1I587"/>
<protein>
    <recommendedName>
        <fullName evidence="1">non-specific serine/threonine protein kinase</fullName>
        <ecNumber evidence="1">2.7.11.1</ecNumber>
    </recommendedName>
</protein>
<evidence type="ECO:0000256" key="3">
    <source>
        <dbReference type="ARBA" id="ARBA00022679"/>
    </source>
</evidence>
<evidence type="ECO:0000313" key="10">
    <source>
        <dbReference type="Proteomes" id="UP000011087"/>
    </source>
</evidence>
<keyword evidence="3" id="KW-0808">Transferase</keyword>
<evidence type="ECO:0000313" key="9">
    <source>
        <dbReference type="EnsemblProtists" id="EKX31054"/>
    </source>
</evidence>
<accession>L1I587</accession>
<dbReference type="Pfam" id="PF00069">
    <property type="entry name" value="Pkinase"/>
    <property type="match status" value="1"/>
</dbReference>
<keyword evidence="6" id="KW-0067">ATP-binding</keyword>
<dbReference type="AlphaFoldDB" id="L1I587"/>
<keyword evidence="2" id="KW-0723">Serine/threonine-protein kinase</keyword>
<dbReference type="EMBL" id="JH993379">
    <property type="protein sequence ID" value="EKX31054.1"/>
    <property type="molecule type" value="Genomic_DNA"/>
</dbReference>
<name>L1I587_GUITC</name>
<evidence type="ECO:0000256" key="1">
    <source>
        <dbReference type="ARBA" id="ARBA00012513"/>
    </source>
</evidence>
<reference evidence="10" key="2">
    <citation type="submission" date="2012-11" db="EMBL/GenBank/DDBJ databases">
        <authorList>
            <person name="Kuo A."/>
            <person name="Curtis B.A."/>
            <person name="Tanifuji G."/>
            <person name="Burki F."/>
            <person name="Gruber A."/>
            <person name="Irimia M."/>
            <person name="Maruyama S."/>
            <person name="Arias M.C."/>
            <person name="Ball S.G."/>
            <person name="Gile G.H."/>
            <person name="Hirakawa Y."/>
            <person name="Hopkins J.F."/>
            <person name="Rensing S.A."/>
            <person name="Schmutz J."/>
            <person name="Symeonidi A."/>
            <person name="Elias M."/>
            <person name="Eveleigh R.J."/>
            <person name="Herman E.K."/>
            <person name="Klute M.J."/>
            <person name="Nakayama T."/>
            <person name="Obornik M."/>
            <person name="Reyes-Prieto A."/>
            <person name="Armbrust E.V."/>
            <person name="Aves S.J."/>
            <person name="Beiko R.G."/>
            <person name="Coutinho P."/>
            <person name="Dacks J.B."/>
            <person name="Durnford D.G."/>
            <person name="Fast N.M."/>
            <person name="Green B.R."/>
            <person name="Grisdale C."/>
            <person name="Hempe F."/>
            <person name="Henrissat B."/>
            <person name="Hoppner M.P."/>
            <person name="Ishida K.-I."/>
            <person name="Kim E."/>
            <person name="Koreny L."/>
            <person name="Kroth P.G."/>
            <person name="Liu Y."/>
            <person name="Malik S.-B."/>
            <person name="Maier U.G."/>
            <person name="McRose D."/>
            <person name="Mock T."/>
            <person name="Neilson J.A."/>
            <person name="Onodera N.T."/>
            <person name="Poole A.M."/>
            <person name="Pritham E.J."/>
            <person name="Richards T.A."/>
            <person name="Rocap G."/>
            <person name="Roy S.W."/>
            <person name="Sarai C."/>
            <person name="Schaack S."/>
            <person name="Shirato S."/>
            <person name="Slamovits C.H."/>
            <person name="Spencer D.F."/>
            <person name="Suzuki S."/>
            <person name="Worden A.Z."/>
            <person name="Zauner S."/>
            <person name="Barry K."/>
            <person name="Bell C."/>
            <person name="Bharti A.K."/>
            <person name="Crow J.A."/>
            <person name="Grimwood J."/>
            <person name="Kramer R."/>
            <person name="Lindquist E."/>
            <person name="Lucas S."/>
            <person name="Salamov A."/>
            <person name="McFadden G.I."/>
            <person name="Lane C.E."/>
            <person name="Keeling P.J."/>
            <person name="Gray M.W."/>
            <person name="Grigoriev I.V."/>
            <person name="Archibald J.M."/>
        </authorList>
    </citation>
    <scope>NUCLEOTIDE SEQUENCE</scope>
    <source>
        <strain evidence="10">CCMP2712</strain>
    </source>
</reference>
<evidence type="ECO:0000313" key="8">
    <source>
        <dbReference type="EMBL" id="EKX31054.1"/>
    </source>
</evidence>
<evidence type="ECO:0000256" key="6">
    <source>
        <dbReference type="ARBA" id="ARBA00022840"/>
    </source>
</evidence>
<dbReference type="EnsemblProtists" id="EKX31054">
    <property type="protein sequence ID" value="EKX31054"/>
    <property type="gene ID" value="GUITHDRAFT_50958"/>
</dbReference>
<dbReference type="SUPFAM" id="SSF56112">
    <property type="entry name" value="Protein kinase-like (PK-like)"/>
    <property type="match status" value="1"/>
</dbReference>
<dbReference type="InterPro" id="IPR011009">
    <property type="entry name" value="Kinase-like_dom_sf"/>
</dbReference>
<reference evidence="9" key="3">
    <citation type="submission" date="2015-06" db="UniProtKB">
        <authorList>
            <consortium name="EnsemblProtists"/>
        </authorList>
    </citation>
    <scope>IDENTIFICATION</scope>
</reference>
<dbReference type="PANTHER" id="PTHR44167:SF23">
    <property type="entry name" value="CDC7 KINASE, ISOFORM A-RELATED"/>
    <property type="match status" value="1"/>
</dbReference>
<feature type="non-terminal residue" evidence="8">
    <location>
        <position position="1"/>
    </location>
</feature>
<dbReference type="GO" id="GO:0005524">
    <property type="term" value="F:ATP binding"/>
    <property type="evidence" value="ECO:0007669"/>
    <property type="project" value="UniProtKB-KW"/>
</dbReference>
<feature type="non-terminal residue" evidence="8">
    <location>
        <position position="80"/>
    </location>
</feature>
<dbReference type="PaxDb" id="55529-EKX31054"/>
<dbReference type="eggNOG" id="KOG1167">
    <property type="taxonomic scope" value="Eukaryota"/>
</dbReference>
<keyword evidence="4" id="KW-0547">Nucleotide-binding</keyword>